<dbReference type="Proteomes" id="UP000242763">
    <property type="component" value="Unassembled WGS sequence"/>
</dbReference>
<dbReference type="Pfam" id="PF00466">
    <property type="entry name" value="Ribosomal_L10"/>
    <property type="match status" value="1"/>
</dbReference>
<dbReference type="InterPro" id="IPR002363">
    <property type="entry name" value="Ribosomal_uL10_CS_bac"/>
</dbReference>
<dbReference type="InterPro" id="IPR043141">
    <property type="entry name" value="Ribosomal_uL10-like_sf"/>
</dbReference>
<dbReference type="RefSeq" id="WP_091524906.1">
    <property type="nucleotide sequence ID" value="NZ_FORF01000034.1"/>
</dbReference>
<keyword evidence="4 6" id="KW-0687">Ribonucleoprotein</keyword>
<gene>
    <name evidence="6" type="primary">rplJ</name>
    <name evidence="7" type="ORF">SAMN03080618_03439</name>
</gene>
<dbReference type="AlphaFoldDB" id="A0A1I3ST54"/>
<name>A0A1I3ST54_9HYPH</name>
<organism evidence="7 8">
    <name type="scientific">Aquamicrobium aerolatum DSM 21857</name>
    <dbReference type="NCBI Taxonomy" id="1121003"/>
    <lineage>
        <taxon>Bacteria</taxon>
        <taxon>Pseudomonadati</taxon>
        <taxon>Pseudomonadota</taxon>
        <taxon>Alphaproteobacteria</taxon>
        <taxon>Hyphomicrobiales</taxon>
        <taxon>Phyllobacteriaceae</taxon>
        <taxon>Aerobium</taxon>
    </lineage>
</organism>
<dbReference type="GO" id="GO:0003735">
    <property type="term" value="F:structural constituent of ribosome"/>
    <property type="evidence" value="ECO:0007669"/>
    <property type="project" value="InterPro"/>
</dbReference>
<comment type="subunit">
    <text evidence="6">Part of the ribosomal stalk of the 50S ribosomal subunit. The N-terminus interacts with L11 and the large rRNA to form the base of the stalk. The C-terminus forms an elongated spine to which L12 dimers bind in a sequential fashion forming a multimeric L10(L12)X complex.</text>
</comment>
<evidence type="ECO:0000256" key="1">
    <source>
        <dbReference type="ARBA" id="ARBA00002633"/>
    </source>
</evidence>
<dbReference type="STRING" id="1121003.SAMN03080618_03439"/>
<evidence type="ECO:0000256" key="6">
    <source>
        <dbReference type="HAMAP-Rule" id="MF_00362"/>
    </source>
</evidence>
<evidence type="ECO:0000256" key="4">
    <source>
        <dbReference type="ARBA" id="ARBA00023274"/>
    </source>
</evidence>
<accession>A0A1I3ST54</accession>
<evidence type="ECO:0000256" key="5">
    <source>
        <dbReference type="ARBA" id="ARBA00035202"/>
    </source>
</evidence>
<dbReference type="GO" id="GO:0070180">
    <property type="term" value="F:large ribosomal subunit rRNA binding"/>
    <property type="evidence" value="ECO:0007669"/>
    <property type="project" value="UniProtKB-UniRule"/>
</dbReference>
<proteinExistence type="inferred from homology"/>
<keyword evidence="6" id="KW-0694">RNA-binding</keyword>
<keyword evidence="8" id="KW-1185">Reference proteome</keyword>
<dbReference type="PROSITE" id="PS01109">
    <property type="entry name" value="RIBOSOMAL_L10"/>
    <property type="match status" value="1"/>
</dbReference>
<comment type="function">
    <text evidence="1 6">Forms part of the ribosomal stalk, playing a central role in the interaction of the ribosome with GTP-bound translation factors.</text>
</comment>
<dbReference type="GO" id="GO:0015934">
    <property type="term" value="C:large ribosomal subunit"/>
    <property type="evidence" value="ECO:0007669"/>
    <property type="project" value="InterPro"/>
</dbReference>
<dbReference type="InterPro" id="IPR022973">
    <property type="entry name" value="Ribosomal_uL10_bac"/>
</dbReference>
<keyword evidence="3 6" id="KW-0689">Ribosomal protein</keyword>
<evidence type="ECO:0000256" key="2">
    <source>
        <dbReference type="ARBA" id="ARBA00008889"/>
    </source>
</evidence>
<dbReference type="InterPro" id="IPR047865">
    <property type="entry name" value="Ribosomal_uL10_bac_type"/>
</dbReference>
<sequence length="172" mass="17981">MDRAEKREFVTGLNDVFKSTGSVVVAHYAGLTVANMNDLRSKMRAAGGTVKVAKNRLAVIALQGTDSEGMQDLFKGQTVIAYAEDPVAAPKIAAEFAKTNDKLVILGGAMGSTVLDAEGVKALATMPSLDELRAKIVGMIQTPATRIAAVVNAPAGNLARVFGAYSRKDEAA</sequence>
<dbReference type="Gene3D" id="6.10.250.290">
    <property type="match status" value="1"/>
</dbReference>
<evidence type="ECO:0000256" key="3">
    <source>
        <dbReference type="ARBA" id="ARBA00022980"/>
    </source>
</evidence>
<dbReference type="Gene3D" id="3.30.70.1730">
    <property type="match status" value="1"/>
</dbReference>
<protein>
    <recommendedName>
        <fullName evidence="5 6">Large ribosomal subunit protein uL10</fullName>
    </recommendedName>
</protein>
<dbReference type="PANTHER" id="PTHR11560">
    <property type="entry name" value="39S RIBOSOMAL PROTEIN L10, MITOCHONDRIAL"/>
    <property type="match status" value="1"/>
</dbReference>
<dbReference type="HAMAP" id="MF_00362">
    <property type="entry name" value="Ribosomal_uL10"/>
    <property type="match status" value="1"/>
</dbReference>
<evidence type="ECO:0000313" key="8">
    <source>
        <dbReference type="Proteomes" id="UP000242763"/>
    </source>
</evidence>
<comment type="similarity">
    <text evidence="2 6">Belongs to the universal ribosomal protein uL10 family.</text>
</comment>
<dbReference type="NCBIfam" id="NF000955">
    <property type="entry name" value="PRK00099.1-1"/>
    <property type="match status" value="1"/>
</dbReference>
<dbReference type="SUPFAM" id="SSF160369">
    <property type="entry name" value="Ribosomal protein L10-like"/>
    <property type="match status" value="1"/>
</dbReference>
<dbReference type="GO" id="GO:0006412">
    <property type="term" value="P:translation"/>
    <property type="evidence" value="ECO:0007669"/>
    <property type="project" value="UniProtKB-UniRule"/>
</dbReference>
<reference evidence="8" key="1">
    <citation type="submission" date="2016-10" db="EMBL/GenBank/DDBJ databases">
        <authorList>
            <person name="Varghese N."/>
            <person name="Submissions S."/>
        </authorList>
    </citation>
    <scope>NUCLEOTIDE SEQUENCE [LARGE SCALE GENOMIC DNA]</scope>
    <source>
        <strain evidence="8">DSM 21857</strain>
    </source>
</reference>
<dbReference type="InterPro" id="IPR001790">
    <property type="entry name" value="Ribosomal_uL10"/>
</dbReference>
<dbReference type="CDD" id="cd05797">
    <property type="entry name" value="Ribosomal_L10"/>
    <property type="match status" value="1"/>
</dbReference>
<dbReference type="EMBL" id="FORF01000034">
    <property type="protein sequence ID" value="SFJ60761.1"/>
    <property type="molecule type" value="Genomic_DNA"/>
</dbReference>
<evidence type="ECO:0000313" key="7">
    <source>
        <dbReference type="EMBL" id="SFJ60761.1"/>
    </source>
</evidence>
<keyword evidence="6" id="KW-0699">rRNA-binding</keyword>
<dbReference type="OrthoDB" id="9791972at2"/>